<accession>A0A4R6WM00</accession>
<dbReference type="RefSeq" id="WP_133583599.1">
    <property type="nucleotide sequence ID" value="NZ_SNYV01000011.1"/>
</dbReference>
<dbReference type="Pfam" id="PF08922">
    <property type="entry name" value="DUF1905"/>
    <property type="match status" value="1"/>
</dbReference>
<dbReference type="InterPro" id="IPR037079">
    <property type="entry name" value="AF2212/PG0164-like_sf"/>
</dbReference>
<proteinExistence type="predicted"/>
<dbReference type="SUPFAM" id="SSF141694">
    <property type="entry name" value="AF2212/PG0164-like"/>
    <property type="match status" value="1"/>
</dbReference>
<dbReference type="Pfam" id="PF13376">
    <property type="entry name" value="OmdA"/>
    <property type="match status" value="1"/>
</dbReference>
<dbReference type="OrthoDB" id="8246703at2"/>
<evidence type="ECO:0000313" key="2">
    <source>
        <dbReference type="Proteomes" id="UP000295292"/>
    </source>
</evidence>
<dbReference type="EMBL" id="SNYV01000011">
    <property type="protein sequence ID" value="TDQ79838.1"/>
    <property type="molecule type" value="Genomic_DNA"/>
</dbReference>
<protein>
    <submittedName>
        <fullName evidence="1">Bacteriocin resistance YdeI/OmpD-like protein</fullName>
    </submittedName>
</protein>
<comment type="caution">
    <text evidence="1">The sequence shown here is derived from an EMBL/GenBank/DDBJ whole genome shotgun (WGS) entry which is preliminary data.</text>
</comment>
<evidence type="ECO:0000313" key="1">
    <source>
        <dbReference type="EMBL" id="TDQ79838.1"/>
    </source>
</evidence>
<reference evidence="1 2" key="1">
    <citation type="submission" date="2019-03" db="EMBL/GenBank/DDBJ databases">
        <title>Genomic Encyclopedia of Archaeal and Bacterial Type Strains, Phase II (KMG-II): from individual species to whole genera.</title>
        <authorList>
            <person name="Goeker M."/>
        </authorList>
    </citation>
    <scope>NUCLEOTIDE SEQUENCE [LARGE SCALE GENOMIC DNA]</scope>
    <source>
        <strain evidence="1 2">DSM 28353</strain>
    </source>
</reference>
<name>A0A4R6WM00_9SPHI</name>
<sequence length="156" mass="17885">MTRTLLTDKQYCIEKFEGKGGWTYVRLPEIAPSKNAPFGWVRVSGSVDQYPIKAYNLQSMGQGVLFLPLKAELRKHIKKQAGDLVHVILFEDNTPTEIPEELMLCLSQEDQIYETFCSFSDGEKKNIVDWIYAAKTDRVKVERIVKTLEQITAKII</sequence>
<dbReference type="AlphaFoldDB" id="A0A4R6WM00"/>
<keyword evidence="2" id="KW-1185">Reference proteome</keyword>
<organism evidence="1 2">
    <name type="scientific">Sphingobacterium yanglingense</name>
    <dbReference type="NCBI Taxonomy" id="1437280"/>
    <lineage>
        <taxon>Bacteria</taxon>
        <taxon>Pseudomonadati</taxon>
        <taxon>Bacteroidota</taxon>
        <taxon>Sphingobacteriia</taxon>
        <taxon>Sphingobacteriales</taxon>
        <taxon>Sphingobacteriaceae</taxon>
        <taxon>Sphingobacterium</taxon>
    </lineage>
</organism>
<gene>
    <name evidence="1" type="ORF">CLV99_1288</name>
</gene>
<dbReference type="Proteomes" id="UP000295292">
    <property type="component" value="Unassembled WGS sequence"/>
</dbReference>
<dbReference type="InterPro" id="IPR015018">
    <property type="entry name" value="DUF1905"/>
</dbReference>
<dbReference type="Gene3D" id="2.40.30.100">
    <property type="entry name" value="AF2212/PG0164-like"/>
    <property type="match status" value="1"/>
</dbReference>